<organism evidence="1 2">
    <name type="scientific">Arthrobacter nitrophenolicus</name>
    <dbReference type="NCBI Taxonomy" id="683150"/>
    <lineage>
        <taxon>Bacteria</taxon>
        <taxon>Bacillati</taxon>
        <taxon>Actinomycetota</taxon>
        <taxon>Actinomycetes</taxon>
        <taxon>Micrococcales</taxon>
        <taxon>Micrococcaceae</taxon>
        <taxon>Arthrobacter</taxon>
    </lineage>
</organism>
<dbReference type="Proteomes" id="UP001549207">
    <property type="component" value="Unassembled WGS sequence"/>
</dbReference>
<sequence length="213" mass="22175">MTDSNFRNTPAGKGPVSSRRSVLAAGGLALTALTVGLSGCAQEDALAQQAKAGDNKNYVAGDGSVTEFAAADRKAAVQINGTLFNGTAVAPADFQGKVTVLNFWFAACAPCRVEAPILEELHQEFKDQGVQFFGVNLRDEKATAEAFDKTFNLTYPSFDDKDGGVLLAVSGLVPPGAVPTTLVLDKEGRVASRVLGEIQKGTLKALITAAVAE</sequence>
<evidence type="ECO:0000313" key="1">
    <source>
        <dbReference type="EMBL" id="MET3771926.1"/>
    </source>
</evidence>
<keyword evidence="1" id="KW-0413">Isomerase</keyword>
<dbReference type="EMBL" id="JBEPNJ010000004">
    <property type="protein sequence ID" value="MET3771926.1"/>
    <property type="molecule type" value="Genomic_DNA"/>
</dbReference>
<keyword evidence="2" id="KW-1185">Reference proteome</keyword>
<gene>
    <name evidence="1" type="ORF">ABIC98_001563</name>
</gene>
<proteinExistence type="predicted"/>
<protein>
    <submittedName>
        <fullName evidence="1">Thiol-disulfide isomerase/thioredoxin</fullName>
    </submittedName>
</protein>
<comment type="caution">
    <text evidence="1">The sequence shown here is derived from an EMBL/GenBank/DDBJ whole genome shotgun (WGS) entry which is preliminary data.</text>
</comment>
<evidence type="ECO:0000313" key="2">
    <source>
        <dbReference type="Proteomes" id="UP001549207"/>
    </source>
</evidence>
<accession>A0ACC6TDY2</accession>
<name>A0ACC6TDY2_9MICC</name>
<reference evidence="1" key="1">
    <citation type="submission" date="2024-06" db="EMBL/GenBank/DDBJ databases">
        <title>Genomic Encyclopedia of Type Strains, Phase IV (KMG-IV): sequencing the most valuable type-strain genomes for metagenomic binning, comparative biology and taxonomic classification.</title>
        <authorList>
            <person name="Goeker M."/>
        </authorList>
    </citation>
    <scope>NUCLEOTIDE SEQUENCE</scope>
    <source>
        <strain evidence="1">SJCon</strain>
    </source>
</reference>